<protein>
    <submittedName>
        <fullName evidence="2">Alpha/beta hydrolase family protein</fullName>
    </submittedName>
</protein>
<dbReference type="InterPro" id="IPR000073">
    <property type="entry name" value="AB_hydrolase_1"/>
</dbReference>
<dbReference type="STRING" id="115433.SAMN05421835_101588"/>
<dbReference type="Proteomes" id="UP000199025">
    <property type="component" value="Unassembled WGS sequence"/>
</dbReference>
<dbReference type="PANTHER" id="PTHR10992:SF1086">
    <property type="entry name" value="AB HYDROLASE-1 DOMAIN-CONTAINING PROTEIN"/>
    <property type="match status" value="1"/>
</dbReference>
<dbReference type="SUPFAM" id="SSF53474">
    <property type="entry name" value="alpha/beta-Hydrolases"/>
    <property type="match status" value="1"/>
</dbReference>
<feature type="domain" description="AB hydrolase-1" evidence="1">
    <location>
        <begin position="20"/>
        <end position="226"/>
    </location>
</feature>
<evidence type="ECO:0000313" key="2">
    <source>
        <dbReference type="EMBL" id="SFI72742.1"/>
    </source>
</evidence>
<evidence type="ECO:0000259" key="1">
    <source>
        <dbReference type="Pfam" id="PF12697"/>
    </source>
</evidence>
<dbReference type="Gene3D" id="3.40.50.1820">
    <property type="entry name" value="alpha/beta hydrolase"/>
    <property type="match status" value="1"/>
</dbReference>
<name>A0A1I3KJS9_9PSEU</name>
<sequence length="246" mass="27555">MDFWLAPPEAGDMNAEQTTFVLVPGACHGAWCFQPLAEDLRRAGHRAFPLTLTGLAERAAELTGAVNLDTHIQDVLDVLEYEQITDAVLVGHSYGGVVITGVADRAPERVGSLVYLDAFVPRDGESCWTLTNDAQREWYLDVGETGYGVKPLPFFDPRATPHPLATFLQRIRLAREPADIRRDYVYARIWDGESPFRATWERLRDDPRWTVHELDSKHNLMRDAPDELLAILLSGRPAPPTGRPRG</sequence>
<reference evidence="2 3" key="1">
    <citation type="submission" date="2016-10" db="EMBL/GenBank/DDBJ databases">
        <authorList>
            <person name="de Groot N.N."/>
        </authorList>
    </citation>
    <scope>NUCLEOTIDE SEQUENCE [LARGE SCALE GENOMIC DNA]</scope>
    <source>
        <strain evidence="2 3">DSM 44468</strain>
    </source>
</reference>
<accession>A0A1I3KJS9</accession>
<keyword evidence="2" id="KW-0378">Hydrolase</keyword>
<dbReference type="GO" id="GO:0080032">
    <property type="term" value="F:methyl jasmonate esterase activity"/>
    <property type="evidence" value="ECO:0007669"/>
    <property type="project" value="TreeGrafter"/>
</dbReference>
<dbReference type="InterPro" id="IPR029058">
    <property type="entry name" value="AB_hydrolase_fold"/>
</dbReference>
<keyword evidence="3" id="KW-1185">Reference proteome</keyword>
<dbReference type="GO" id="GO:0080030">
    <property type="term" value="F:methyl indole-3-acetate esterase activity"/>
    <property type="evidence" value="ECO:0007669"/>
    <property type="project" value="TreeGrafter"/>
</dbReference>
<evidence type="ECO:0000313" key="3">
    <source>
        <dbReference type="Proteomes" id="UP000199025"/>
    </source>
</evidence>
<dbReference type="Pfam" id="PF12697">
    <property type="entry name" value="Abhydrolase_6"/>
    <property type="match status" value="1"/>
</dbReference>
<organism evidence="2 3">
    <name type="scientific">Amycolatopsis sacchari</name>
    <dbReference type="NCBI Taxonomy" id="115433"/>
    <lineage>
        <taxon>Bacteria</taxon>
        <taxon>Bacillati</taxon>
        <taxon>Actinomycetota</taxon>
        <taxon>Actinomycetes</taxon>
        <taxon>Pseudonocardiales</taxon>
        <taxon>Pseudonocardiaceae</taxon>
        <taxon>Amycolatopsis</taxon>
    </lineage>
</organism>
<dbReference type="InterPro" id="IPR045889">
    <property type="entry name" value="MES/HNL"/>
</dbReference>
<dbReference type="EMBL" id="FORP01000001">
    <property type="protein sequence ID" value="SFI72742.1"/>
    <property type="molecule type" value="Genomic_DNA"/>
</dbReference>
<gene>
    <name evidence="2" type="ORF">SAMN05421835_101588</name>
</gene>
<dbReference type="AlphaFoldDB" id="A0A1I3KJS9"/>
<proteinExistence type="predicted"/>
<dbReference type="PANTHER" id="PTHR10992">
    <property type="entry name" value="METHYLESTERASE FAMILY MEMBER"/>
    <property type="match status" value="1"/>
</dbReference>